<evidence type="ECO:0000259" key="12">
    <source>
        <dbReference type="PROSITE" id="PS50109"/>
    </source>
</evidence>
<evidence type="ECO:0000256" key="11">
    <source>
        <dbReference type="SAM" id="Phobius"/>
    </source>
</evidence>
<keyword evidence="9" id="KW-0902">Two-component regulatory system</keyword>
<accession>C0QBV8</accession>
<dbReference type="Pfam" id="PF00672">
    <property type="entry name" value="HAMP"/>
    <property type="match status" value="1"/>
</dbReference>
<keyword evidence="10 11" id="KW-0472">Membrane</keyword>
<dbReference type="InterPro" id="IPR003661">
    <property type="entry name" value="HisK_dim/P_dom"/>
</dbReference>
<dbReference type="PRINTS" id="PR00344">
    <property type="entry name" value="BCTRLSENSOR"/>
</dbReference>
<keyword evidence="15" id="KW-1185">Reference proteome</keyword>
<keyword evidence="4" id="KW-0597">Phosphoprotein</keyword>
<evidence type="ECO:0000256" key="4">
    <source>
        <dbReference type="ARBA" id="ARBA00022553"/>
    </source>
</evidence>
<reference evidence="14 15" key="1">
    <citation type="journal article" date="2009" name="Environ. Microbiol.">
        <title>Genome sequence of Desulfobacterium autotrophicum HRM2, a marine sulfate reducer oxidizing organic carbon completely to carbon dioxide.</title>
        <authorList>
            <person name="Strittmatter A.W."/>
            <person name="Liesegang H."/>
            <person name="Rabus R."/>
            <person name="Decker I."/>
            <person name="Amann J."/>
            <person name="Andres S."/>
            <person name="Henne A."/>
            <person name="Fricke W.F."/>
            <person name="Martinez-Arias R."/>
            <person name="Bartels D."/>
            <person name="Goesmann A."/>
            <person name="Krause L."/>
            <person name="Puehler A."/>
            <person name="Klenk H.P."/>
            <person name="Richter M."/>
            <person name="Schuler M."/>
            <person name="Gloeckner F.O."/>
            <person name="Meyerdierks A."/>
            <person name="Gottschalk G."/>
            <person name="Amann R."/>
        </authorList>
    </citation>
    <scope>NUCLEOTIDE SEQUENCE [LARGE SCALE GENOMIC DNA]</scope>
    <source>
        <strain evidence="15">ATCC 43914 / DSM 3382 / HRM2</strain>
    </source>
</reference>
<evidence type="ECO:0000256" key="9">
    <source>
        <dbReference type="ARBA" id="ARBA00023012"/>
    </source>
</evidence>
<dbReference type="Gene3D" id="6.10.340.10">
    <property type="match status" value="1"/>
</dbReference>
<protein>
    <recommendedName>
        <fullName evidence="3">histidine kinase</fullName>
        <ecNumber evidence="3">2.7.13.3</ecNumber>
    </recommendedName>
</protein>
<evidence type="ECO:0000313" key="15">
    <source>
        <dbReference type="Proteomes" id="UP000000442"/>
    </source>
</evidence>
<dbReference type="eggNOG" id="COG2205">
    <property type="taxonomic scope" value="Bacteria"/>
</dbReference>
<dbReference type="SUPFAM" id="SSF47384">
    <property type="entry name" value="Homodimeric domain of signal transducing histidine kinase"/>
    <property type="match status" value="1"/>
</dbReference>
<dbReference type="PROSITE" id="PS50885">
    <property type="entry name" value="HAMP"/>
    <property type="match status" value="1"/>
</dbReference>
<evidence type="ECO:0000256" key="1">
    <source>
        <dbReference type="ARBA" id="ARBA00000085"/>
    </source>
</evidence>
<dbReference type="PANTHER" id="PTHR45436:SF8">
    <property type="entry name" value="HISTIDINE KINASE"/>
    <property type="match status" value="1"/>
</dbReference>
<name>C0QBV8_DESAH</name>
<keyword evidence="7 14" id="KW-0418">Kinase</keyword>
<feature type="transmembrane region" description="Helical" evidence="11">
    <location>
        <begin position="20"/>
        <end position="43"/>
    </location>
</feature>
<feature type="transmembrane region" description="Helical" evidence="11">
    <location>
        <begin position="175"/>
        <end position="194"/>
    </location>
</feature>
<dbReference type="SMART" id="SM00304">
    <property type="entry name" value="HAMP"/>
    <property type="match status" value="1"/>
</dbReference>
<dbReference type="SMART" id="SM00387">
    <property type="entry name" value="HATPase_c"/>
    <property type="match status" value="1"/>
</dbReference>
<dbReference type="InterPro" id="IPR036097">
    <property type="entry name" value="HisK_dim/P_sf"/>
</dbReference>
<sequence length="476" mass="51828">MSWRCAKSLPNLFRTIAFRLTLWYAGIFSVSSCLVFVLFYFLVAHTILTRLDLDLVDKAGRFSAVLDVQGISGVKKLAILEARAAGEKKIFFRLLYANGEVFASSHMGYWKEIQVGKEALQKLVMGQKNVFETVRAGPDAQEIRVLYHLSGPGVILQTGLAMETYSHFLKAFKRVFFVAMTLVVLISAVCGWFLSQKALAGVGAVTLTAQRISGTNLEARVPVTGSQDELDLLAKTFNTMLDRIAGLVANIREMGDNIAHDLKSPLTRIRGLAELTLVGNKDSGAFESMAASTIEEVDRLLSMINTMLVISRAEAGQGEFRFEPVDLSGLVHEACDLFDAVAEDKDILLKCTVPAPVVARVDRGMIQRALTNLIDNALKYTPCGGRVWVEVVDAGGGRVEIQVHDTGKGIAVSDIERIFDRFFRVDPSRSESGAGLGLCLARAIARGHGGDLCVESVLGKGSVFSLRLPKDNVPVT</sequence>
<proteinExistence type="predicted"/>
<organism evidence="14 15">
    <name type="scientific">Desulforapulum autotrophicum (strain ATCC 43914 / DSM 3382 / VKM B-1955 / HRM2)</name>
    <name type="common">Desulfobacterium autotrophicum</name>
    <dbReference type="NCBI Taxonomy" id="177437"/>
    <lineage>
        <taxon>Bacteria</taxon>
        <taxon>Pseudomonadati</taxon>
        <taxon>Thermodesulfobacteriota</taxon>
        <taxon>Desulfobacteria</taxon>
        <taxon>Desulfobacterales</taxon>
        <taxon>Desulfobacteraceae</taxon>
        <taxon>Desulforapulum</taxon>
    </lineage>
</organism>
<dbReference type="STRING" id="177437.HRM2_18680"/>
<dbReference type="CDD" id="cd06225">
    <property type="entry name" value="HAMP"/>
    <property type="match status" value="1"/>
</dbReference>
<dbReference type="GO" id="GO:0000155">
    <property type="term" value="F:phosphorelay sensor kinase activity"/>
    <property type="evidence" value="ECO:0007669"/>
    <property type="project" value="InterPro"/>
</dbReference>
<dbReference type="PROSITE" id="PS50109">
    <property type="entry name" value="HIS_KIN"/>
    <property type="match status" value="1"/>
</dbReference>
<evidence type="ECO:0000313" key="14">
    <source>
        <dbReference type="EMBL" id="ACN14970.1"/>
    </source>
</evidence>
<evidence type="ECO:0000256" key="5">
    <source>
        <dbReference type="ARBA" id="ARBA00022679"/>
    </source>
</evidence>
<dbReference type="KEGG" id="dat:HRM2_18680"/>
<dbReference type="InterPro" id="IPR036890">
    <property type="entry name" value="HATPase_C_sf"/>
</dbReference>
<gene>
    <name evidence="14" type="ordered locus">HRM2_18680</name>
</gene>
<dbReference type="Pfam" id="PF00512">
    <property type="entry name" value="HisKA"/>
    <property type="match status" value="1"/>
</dbReference>
<evidence type="ECO:0000259" key="13">
    <source>
        <dbReference type="PROSITE" id="PS50885"/>
    </source>
</evidence>
<keyword evidence="8 11" id="KW-1133">Transmembrane helix</keyword>
<dbReference type="InterPro" id="IPR050428">
    <property type="entry name" value="TCS_sensor_his_kinase"/>
</dbReference>
<dbReference type="GO" id="GO:0005886">
    <property type="term" value="C:plasma membrane"/>
    <property type="evidence" value="ECO:0007669"/>
    <property type="project" value="TreeGrafter"/>
</dbReference>
<evidence type="ECO:0000256" key="3">
    <source>
        <dbReference type="ARBA" id="ARBA00012438"/>
    </source>
</evidence>
<evidence type="ECO:0000256" key="8">
    <source>
        <dbReference type="ARBA" id="ARBA00022989"/>
    </source>
</evidence>
<dbReference type="InterPro" id="IPR003594">
    <property type="entry name" value="HATPase_dom"/>
</dbReference>
<dbReference type="Gene3D" id="1.10.287.130">
    <property type="match status" value="1"/>
</dbReference>
<dbReference type="FunFam" id="3.30.565.10:FF:000006">
    <property type="entry name" value="Sensor histidine kinase WalK"/>
    <property type="match status" value="1"/>
</dbReference>
<dbReference type="CDD" id="cd00082">
    <property type="entry name" value="HisKA"/>
    <property type="match status" value="1"/>
</dbReference>
<dbReference type="InterPro" id="IPR003660">
    <property type="entry name" value="HAMP_dom"/>
</dbReference>
<dbReference type="SUPFAM" id="SSF55874">
    <property type="entry name" value="ATPase domain of HSP90 chaperone/DNA topoisomerase II/histidine kinase"/>
    <property type="match status" value="1"/>
</dbReference>
<evidence type="ECO:0000256" key="7">
    <source>
        <dbReference type="ARBA" id="ARBA00022777"/>
    </source>
</evidence>
<dbReference type="PANTHER" id="PTHR45436">
    <property type="entry name" value="SENSOR HISTIDINE KINASE YKOH"/>
    <property type="match status" value="1"/>
</dbReference>
<feature type="domain" description="Histidine kinase" evidence="12">
    <location>
        <begin position="257"/>
        <end position="472"/>
    </location>
</feature>
<dbReference type="InterPro" id="IPR004358">
    <property type="entry name" value="Sig_transdc_His_kin-like_C"/>
</dbReference>
<dbReference type="HOGENOM" id="CLU_000445_89_6_7"/>
<dbReference type="CDD" id="cd00075">
    <property type="entry name" value="HATPase"/>
    <property type="match status" value="1"/>
</dbReference>
<feature type="domain" description="HAMP" evidence="13">
    <location>
        <begin position="196"/>
        <end position="249"/>
    </location>
</feature>
<dbReference type="SUPFAM" id="SSF158472">
    <property type="entry name" value="HAMP domain-like"/>
    <property type="match status" value="1"/>
</dbReference>
<keyword evidence="5 14" id="KW-0808">Transferase</keyword>
<dbReference type="InterPro" id="IPR005467">
    <property type="entry name" value="His_kinase_dom"/>
</dbReference>
<evidence type="ECO:0000256" key="2">
    <source>
        <dbReference type="ARBA" id="ARBA00004370"/>
    </source>
</evidence>
<dbReference type="EMBL" id="CP001087">
    <property type="protein sequence ID" value="ACN14970.1"/>
    <property type="molecule type" value="Genomic_DNA"/>
</dbReference>
<dbReference type="Pfam" id="PF02518">
    <property type="entry name" value="HATPase_c"/>
    <property type="match status" value="1"/>
</dbReference>
<dbReference type="Proteomes" id="UP000000442">
    <property type="component" value="Chromosome"/>
</dbReference>
<dbReference type="RefSeq" id="WP_015903756.1">
    <property type="nucleotide sequence ID" value="NC_012108.1"/>
</dbReference>
<keyword evidence="6 11" id="KW-0812">Transmembrane</keyword>
<comment type="catalytic activity">
    <reaction evidence="1">
        <text>ATP + protein L-histidine = ADP + protein N-phospho-L-histidine.</text>
        <dbReference type="EC" id="2.7.13.3"/>
    </reaction>
</comment>
<dbReference type="PROSITE" id="PS51257">
    <property type="entry name" value="PROKAR_LIPOPROTEIN"/>
    <property type="match status" value="1"/>
</dbReference>
<evidence type="ECO:0000256" key="10">
    <source>
        <dbReference type="ARBA" id="ARBA00023136"/>
    </source>
</evidence>
<dbReference type="Gene3D" id="3.30.565.10">
    <property type="entry name" value="Histidine kinase-like ATPase, C-terminal domain"/>
    <property type="match status" value="1"/>
</dbReference>
<dbReference type="SMART" id="SM00388">
    <property type="entry name" value="HisKA"/>
    <property type="match status" value="1"/>
</dbReference>
<evidence type="ECO:0000256" key="6">
    <source>
        <dbReference type="ARBA" id="ARBA00022692"/>
    </source>
</evidence>
<dbReference type="EC" id="2.7.13.3" evidence="3"/>
<dbReference type="AlphaFoldDB" id="C0QBV8"/>
<comment type="subcellular location">
    <subcellularLocation>
        <location evidence="2">Membrane</location>
    </subcellularLocation>
</comment>